<evidence type="ECO:0000313" key="2">
    <source>
        <dbReference type="Proteomes" id="UP000093000"/>
    </source>
</evidence>
<protein>
    <submittedName>
        <fullName evidence="1">Uncharacterized protein</fullName>
    </submittedName>
</protein>
<accession>A0A1C7MWU8</accession>
<comment type="caution">
    <text evidence="1">The sequence shown here is derived from an EMBL/GenBank/DDBJ whole genome shotgun (WGS) entry which is preliminary data.</text>
</comment>
<dbReference type="Proteomes" id="UP000093000">
    <property type="component" value="Unassembled WGS sequence"/>
</dbReference>
<dbReference type="InParanoid" id="A0A1C7MWU8"/>
<dbReference type="PANTHER" id="PTHR10492:SF57">
    <property type="entry name" value="ATP-DEPENDENT DNA HELICASE"/>
    <property type="match status" value="1"/>
</dbReference>
<name>A0A1C7MWU8_9FUNG</name>
<dbReference type="STRING" id="101091.A0A1C7MWU8"/>
<keyword evidence="2" id="KW-1185">Reference proteome</keyword>
<feature type="non-terminal residue" evidence="1">
    <location>
        <position position="1"/>
    </location>
</feature>
<dbReference type="AlphaFoldDB" id="A0A1C7MWU8"/>
<proteinExistence type="predicted"/>
<evidence type="ECO:0000313" key="1">
    <source>
        <dbReference type="EMBL" id="OBZ80909.1"/>
    </source>
</evidence>
<reference evidence="1 2" key="1">
    <citation type="submission" date="2016-03" db="EMBL/GenBank/DDBJ databases">
        <title>Choanephora cucurbitarum.</title>
        <authorList>
            <person name="Min B."/>
            <person name="Park H."/>
            <person name="Park J.-H."/>
            <person name="Shin H.-D."/>
            <person name="Choi I.-G."/>
        </authorList>
    </citation>
    <scope>NUCLEOTIDE SEQUENCE [LARGE SCALE GENOMIC DNA]</scope>
    <source>
        <strain evidence="1 2">KUS-F28377</strain>
    </source>
</reference>
<sequence length="188" mass="21911">FPTYFTWKKNERKWQARKKGFAVGRMYYCTPTAGERFFLRLLLIVVRGPTSFQDLRTVNSVVFDTFREACQALHLIEDDQEWFKCFPEAVVFVSGSSLRSLLISALLFQELNQPAALWNEFCLSICDDHDVRMRQLGFTDQLNSHETEHAFHKDLPKLAYGLYLLEQALIDAGKTLADFDMPQPLFDW</sequence>
<organism evidence="1 2">
    <name type="scientific">Choanephora cucurbitarum</name>
    <dbReference type="NCBI Taxonomy" id="101091"/>
    <lineage>
        <taxon>Eukaryota</taxon>
        <taxon>Fungi</taxon>
        <taxon>Fungi incertae sedis</taxon>
        <taxon>Mucoromycota</taxon>
        <taxon>Mucoromycotina</taxon>
        <taxon>Mucoromycetes</taxon>
        <taxon>Mucorales</taxon>
        <taxon>Mucorineae</taxon>
        <taxon>Choanephoraceae</taxon>
        <taxon>Choanephoroideae</taxon>
        <taxon>Choanephora</taxon>
    </lineage>
</organism>
<gene>
    <name evidence="1" type="ORF">A0J61_11043</name>
</gene>
<dbReference type="PANTHER" id="PTHR10492">
    <property type="match status" value="1"/>
</dbReference>
<dbReference type="EMBL" id="LUGH01001617">
    <property type="protein sequence ID" value="OBZ80909.1"/>
    <property type="molecule type" value="Genomic_DNA"/>
</dbReference>
<dbReference type="OrthoDB" id="1075553at2759"/>